<dbReference type="PANTHER" id="PTHR37953:SF1">
    <property type="entry name" value="UPF0127 PROTEIN MJ1496"/>
    <property type="match status" value="1"/>
</dbReference>
<protein>
    <submittedName>
        <fullName evidence="1">DUF192 domain-containing protein</fullName>
    </submittedName>
</protein>
<dbReference type="InterPro" id="IPR003795">
    <property type="entry name" value="DUF192"/>
</dbReference>
<dbReference type="PANTHER" id="PTHR37953">
    <property type="entry name" value="UPF0127 PROTEIN MJ1496"/>
    <property type="match status" value="1"/>
</dbReference>
<evidence type="ECO:0000313" key="2">
    <source>
        <dbReference type="Proteomes" id="UP000252915"/>
    </source>
</evidence>
<reference evidence="1 2" key="1">
    <citation type="journal article" date="2018" name="Microbiome">
        <title>Fine metagenomic profile of the Mediterranean stratified and mixed water columns revealed by assembly and recruitment.</title>
        <authorList>
            <person name="Haro-Moreno J.M."/>
            <person name="Lopez-Perez M."/>
            <person name="De La Torre J.R."/>
            <person name="Picazo A."/>
            <person name="Camacho A."/>
            <person name="Rodriguez-Valera F."/>
        </authorList>
    </citation>
    <scope>NUCLEOTIDE SEQUENCE [LARGE SCALE GENOMIC DNA]</scope>
    <source>
        <strain evidence="1">MED-G78</strain>
    </source>
</reference>
<dbReference type="Pfam" id="PF02643">
    <property type="entry name" value="DUF192"/>
    <property type="match status" value="1"/>
</dbReference>
<gene>
    <name evidence="1" type="ORF">DBW92_01570</name>
</gene>
<dbReference type="Proteomes" id="UP000252915">
    <property type="component" value="Unassembled WGS sequence"/>
</dbReference>
<sequence length="145" mass="16944">MKIPSQNFAHRYLKLFFVSSLFLSGELHTKNKDTINLKSILPNIEIADNFYARKRGLMYRSSLQANTGMLFIWEDYSTRCMWMKNTKVPLSIAFMSEEKEILEIYDMVPMSETSICSENKAAFALEVNRGWFKEHNISKGHILDF</sequence>
<dbReference type="AlphaFoldDB" id="A0A368C7Z1"/>
<name>A0A368C7Z1_9GAMM</name>
<dbReference type="InterPro" id="IPR038695">
    <property type="entry name" value="Saro_0823-like_sf"/>
</dbReference>
<comment type="caution">
    <text evidence="1">The sequence shown here is derived from an EMBL/GenBank/DDBJ whole genome shotgun (WGS) entry which is preliminary data.</text>
</comment>
<dbReference type="Gene3D" id="2.60.120.1140">
    <property type="entry name" value="Protein of unknown function DUF192"/>
    <property type="match status" value="1"/>
</dbReference>
<proteinExistence type="predicted"/>
<dbReference type="EMBL" id="QOPI01000004">
    <property type="protein sequence ID" value="RCL45214.1"/>
    <property type="molecule type" value="Genomic_DNA"/>
</dbReference>
<evidence type="ECO:0000313" key="1">
    <source>
        <dbReference type="EMBL" id="RCL45214.1"/>
    </source>
</evidence>
<organism evidence="1 2">
    <name type="scientific">SAR86 cluster bacterium</name>
    <dbReference type="NCBI Taxonomy" id="2030880"/>
    <lineage>
        <taxon>Bacteria</taxon>
        <taxon>Pseudomonadati</taxon>
        <taxon>Pseudomonadota</taxon>
        <taxon>Gammaproteobacteria</taxon>
        <taxon>SAR86 cluster</taxon>
    </lineage>
</organism>
<accession>A0A368C7Z1</accession>